<dbReference type="InterPro" id="IPR018641">
    <property type="entry name" value="Trfase_1_rSAM/seldom-assoc"/>
</dbReference>
<comment type="caution">
    <text evidence="1">The sequence shown here is derived from an EMBL/GenBank/DDBJ whole genome shotgun (WGS) entry which is preliminary data.</text>
</comment>
<organism evidence="1 2">
    <name type="scientific">Flexistipes sinusarabici</name>
    <dbReference type="NCBI Taxonomy" id="2352"/>
    <lineage>
        <taxon>Bacteria</taxon>
        <taxon>Pseudomonadati</taxon>
        <taxon>Deferribacterota</taxon>
        <taxon>Deferribacteres</taxon>
        <taxon>Deferribacterales</taxon>
        <taxon>Flexistipitaceae</taxon>
        <taxon>Flexistipes</taxon>
    </lineage>
</organism>
<dbReference type="NCBIfam" id="TIGR04282">
    <property type="entry name" value="glyco_like_cofC"/>
    <property type="match status" value="1"/>
</dbReference>
<protein>
    <recommendedName>
        <fullName evidence="3">Glycosyltransferase</fullName>
    </recommendedName>
</protein>
<dbReference type="Gene3D" id="3.90.550.10">
    <property type="entry name" value="Spore Coat Polysaccharide Biosynthesis Protein SpsA, Chain A"/>
    <property type="match status" value="1"/>
</dbReference>
<dbReference type="PANTHER" id="PTHR36529">
    <property type="entry name" value="SLL1095 PROTEIN"/>
    <property type="match status" value="1"/>
</dbReference>
<proteinExistence type="predicted"/>
<evidence type="ECO:0000313" key="2">
    <source>
        <dbReference type="Proteomes" id="UP000262325"/>
    </source>
</evidence>
<sequence length="216" mass="24579">MLLLKCAKIVFAKYPEAGNVKTRLAADSSDNLAVEVYRFLLNRLFSELKNIEDVYWFVSGKENVEKFAKISGYKNIKTQTGKSLGERMYNALEKIFSEKSFDCALLMGSDIPGISENLIKYGEESLRNYHYCLGGSDDGGYYLIGMQKGCLKKDIFEGIKWSGPDVYSDTLHKINESGSVQLLETLNDVDTLEDLKNEMKYDKQLSSFVEQMYEKL</sequence>
<reference evidence="1 2" key="1">
    <citation type="journal article" date="2018" name="Nat. Biotechnol.">
        <title>A standardized bacterial taxonomy based on genome phylogeny substantially revises the tree of life.</title>
        <authorList>
            <person name="Parks D.H."/>
            <person name="Chuvochina M."/>
            <person name="Waite D.W."/>
            <person name="Rinke C."/>
            <person name="Skarshewski A."/>
            <person name="Chaumeil P.A."/>
            <person name="Hugenholtz P."/>
        </authorList>
    </citation>
    <scope>NUCLEOTIDE SEQUENCE [LARGE SCALE GENOMIC DNA]</scope>
    <source>
        <strain evidence="1">UBA8672</strain>
    </source>
</reference>
<dbReference type="PANTHER" id="PTHR36529:SF1">
    <property type="entry name" value="GLYCOSYLTRANSFERASE"/>
    <property type="match status" value="1"/>
</dbReference>
<dbReference type="SUPFAM" id="SSF53448">
    <property type="entry name" value="Nucleotide-diphospho-sugar transferases"/>
    <property type="match status" value="1"/>
</dbReference>
<gene>
    <name evidence="1" type="ORF">DHM44_06630</name>
</gene>
<name>A0A3D5QDI3_FLESI</name>
<dbReference type="Pfam" id="PF09837">
    <property type="entry name" value="DUF2064"/>
    <property type="match status" value="1"/>
</dbReference>
<dbReference type="Proteomes" id="UP000262325">
    <property type="component" value="Unassembled WGS sequence"/>
</dbReference>
<dbReference type="InterPro" id="IPR029044">
    <property type="entry name" value="Nucleotide-diphossugar_trans"/>
</dbReference>
<dbReference type="AlphaFoldDB" id="A0A3D5QDI3"/>
<evidence type="ECO:0008006" key="3">
    <source>
        <dbReference type="Google" id="ProtNLM"/>
    </source>
</evidence>
<evidence type="ECO:0000313" key="1">
    <source>
        <dbReference type="EMBL" id="HCW93339.1"/>
    </source>
</evidence>
<accession>A0A3D5QDI3</accession>
<dbReference type="EMBL" id="DPPF01000132">
    <property type="protein sequence ID" value="HCW93339.1"/>
    <property type="molecule type" value="Genomic_DNA"/>
</dbReference>